<name>A0ABW4LFB5_9MICO</name>
<organism evidence="2 3">
    <name type="scientific">Amnibacterium endophyticum</name>
    <dbReference type="NCBI Taxonomy" id="2109337"/>
    <lineage>
        <taxon>Bacteria</taxon>
        <taxon>Bacillati</taxon>
        <taxon>Actinomycetota</taxon>
        <taxon>Actinomycetes</taxon>
        <taxon>Micrococcales</taxon>
        <taxon>Microbacteriaceae</taxon>
        <taxon>Amnibacterium</taxon>
    </lineage>
</organism>
<keyword evidence="1" id="KW-0812">Transmembrane</keyword>
<reference evidence="3" key="1">
    <citation type="journal article" date="2019" name="Int. J. Syst. Evol. Microbiol.">
        <title>The Global Catalogue of Microorganisms (GCM) 10K type strain sequencing project: providing services to taxonomists for standard genome sequencing and annotation.</title>
        <authorList>
            <consortium name="The Broad Institute Genomics Platform"/>
            <consortium name="The Broad Institute Genome Sequencing Center for Infectious Disease"/>
            <person name="Wu L."/>
            <person name="Ma J."/>
        </authorList>
    </citation>
    <scope>NUCLEOTIDE SEQUENCE [LARGE SCALE GENOMIC DNA]</scope>
    <source>
        <strain evidence="3">CGMCC 1.12471</strain>
    </source>
</reference>
<dbReference type="EMBL" id="JBHUEA010000007">
    <property type="protein sequence ID" value="MFD1721122.1"/>
    <property type="molecule type" value="Genomic_DNA"/>
</dbReference>
<dbReference type="Proteomes" id="UP001597347">
    <property type="component" value="Unassembled WGS sequence"/>
</dbReference>
<feature type="transmembrane region" description="Helical" evidence="1">
    <location>
        <begin position="43"/>
        <end position="64"/>
    </location>
</feature>
<dbReference type="RefSeq" id="WP_377933075.1">
    <property type="nucleotide sequence ID" value="NZ_JBHUEA010000007.1"/>
</dbReference>
<evidence type="ECO:0000256" key="1">
    <source>
        <dbReference type="SAM" id="Phobius"/>
    </source>
</evidence>
<feature type="transmembrane region" description="Helical" evidence="1">
    <location>
        <begin position="76"/>
        <end position="99"/>
    </location>
</feature>
<comment type="caution">
    <text evidence="2">The sequence shown here is derived from an EMBL/GenBank/DDBJ whole genome shotgun (WGS) entry which is preliminary data.</text>
</comment>
<evidence type="ECO:0000313" key="2">
    <source>
        <dbReference type="EMBL" id="MFD1721122.1"/>
    </source>
</evidence>
<keyword evidence="1" id="KW-0472">Membrane</keyword>
<feature type="transmembrane region" description="Helical" evidence="1">
    <location>
        <begin position="119"/>
        <end position="148"/>
    </location>
</feature>
<evidence type="ECO:0000313" key="3">
    <source>
        <dbReference type="Proteomes" id="UP001597347"/>
    </source>
</evidence>
<gene>
    <name evidence="2" type="ORF">ACFSBI_06125</name>
</gene>
<keyword evidence="3" id="KW-1185">Reference proteome</keyword>
<feature type="transmembrane region" description="Helical" evidence="1">
    <location>
        <begin position="18"/>
        <end position="37"/>
    </location>
</feature>
<keyword evidence="1" id="KW-1133">Transmembrane helix</keyword>
<protein>
    <submittedName>
        <fullName evidence="2">Uncharacterized protein</fullName>
    </submittedName>
</protein>
<sequence length="151" mass="15772">MTAVGEPPVAGARTVRRLLVVGVALMLPRLVLVWFLLPPAFDLLLVVATLVFVAGLFCIAAALIRHQLRRGRRLLWTGLAGLALVLLAGLVIGVAPAGGDAVAYDGGLLTPLPVALYNYLYLAVGAASQLGLVLLLGSFATGVGRLLARRR</sequence>
<accession>A0ABW4LFB5</accession>
<proteinExistence type="predicted"/>